<dbReference type="AlphaFoldDB" id="A0A0B1RX53"/>
<dbReference type="Gene3D" id="3.20.20.70">
    <property type="entry name" value="Aldolase class I"/>
    <property type="match status" value="1"/>
</dbReference>
<proteinExistence type="inferred from homology"/>
<keyword evidence="3" id="KW-1185">Reference proteome</keyword>
<dbReference type="EMBL" id="KN612396">
    <property type="protein sequence ID" value="KHJ75792.1"/>
    <property type="molecule type" value="Genomic_DNA"/>
</dbReference>
<sequence>KFRANLSSHAVTSDLSIGEVAEAAEFFLADGVIVTGRCTGDAADVSDIQKVRSCCSLPVFVGSGVTTSNVHQFGDADALIVGSDFKKDGKWQNELQPQRVQQFMDRVRSHKWH</sequence>
<dbReference type="Proteomes" id="UP000053660">
    <property type="component" value="Unassembled WGS sequence"/>
</dbReference>
<gene>
    <name evidence="2" type="ORF">OESDEN_24592</name>
</gene>
<name>A0A0B1RX53_OESDE</name>
<feature type="non-terminal residue" evidence="2">
    <location>
        <position position="1"/>
    </location>
</feature>
<comment type="similarity">
    <text evidence="1">Belongs to the BtpA family.</text>
</comment>
<evidence type="ECO:0000313" key="3">
    <source>
        <dbReference type="Proteomes" id="UP000053660"/>
    </source>
</evidence>
<evidence type="ECO:0000313" key="2">
    <source>
        <dbReference type="EMBL" id="KHJ75792.1"/>
    </source>
</evidence>
<evidence type="ECO:0000256" key="1">
    <source>
        <dbReference type="ARBA" id="ARBA00006007"/>
    </source>
</evidence>
<dbReference type="SUPFAM" id="SSF51366">
    <property type="entry name" value="Ribulose-phoshate binding barrel"/>
    <property type="match status" value="1"/>
</dbReference>
<evidence type="ECO:0008006" key="4">
    <source>
        <dbReference type="Google" id="ProtNLM"/>
    </source>
</evidence>
<protein>
    <recommendedName>
        <fullName evidence="4">BtpA family protein</fullName>
    </recommendedName>
</protein>
<dbReference type="Pfam" id="PF03437">
    <property type="entry name" value="BtpA"/>
    <property type="match status" value="1"/>
</dbReference>
<dbReference type="PANTHER" id="PTHR21381">
    <property type="entry name" value="ZGC:162297"/>
    <property type="match status" value="1"/>
</dbReference>
<dbReference type="InterPro" id="IPR005137">
    <property type="entry name" value="BtpA"/>
</dbReference>
<reference evidence="2 3" key="1">
    <citation type="submission" date="2014-03" db="EMBL/GenBank/DDBJ databases">
        <title>Draft genome of the hookworm Oesophagostomum dentatum.</title>
        <authorList>
            <person name="Mitreva M."/>
        </authorList>
    </citation>
    <scope>NUCLEOTIDE SEQUENCE [LARGE SCALE GENOMIC DNA]</scope>
    <source>
        <strain evidence="2 3">OD-Hann</strain>
    </source>
</reference>
<dbReference type="InterPro" id="IPR011060">
    <property type="entry name" value="RibuloseP-bd_barrel"/>
</dbReference>
<organism evidence="2 3">
    <name type="scientific">Oesophagostomum dentatum</name>
    <name type="common">Nodular worm</name>
    <dbReference type="NCBI Taxonomy" id="61180"/>
    <lineage>
        <taxon>Eukaryota</taxon>
        <taxon>Metazoa</taxon>
        <taxon>Ecdysozoa</taxon>
        <taxon>Nematoda</taxon>
        <taxon>Chromadorea</taxon>
        <taxon>Rhabditida</taxon>
        <taxon>Rhabditina</taxon>
        <taxon>Rhabditomorpha</taxon>
        <taxon>Strongyloidea</taxon>
        <taxon>Strongylidae</taxon>
        <taxon>Oesophagostomum</taxon>
    </lineage>
</organism>
<dbReference type="OrthoDB" id="10045006at2759"/>
<dbReference type="PANTHER" id="PTHR21381:SF3">
    <property type="entry name" value="SGC REGION PROTEIN SGCQ-RELATED"/>
    <property type="match status" value="1"/>
</dbReference>
<dbReference type="InterPro" id="IPR013785">
    <property type="entry name" value="Aldolase_TIM"/>
</dbReference>
<accession>A0A0B1RX53</accession>